<accession>A0A090DQ69</accession>
<proteinExistence type="predicted"/>
<dbReference type="SUPFAM" id="SSF53474">
    <property type="entry name" value="alpha/beta-Hydrolases"/>
    <property type="match status" value="1"/>
</dbReference>
<dbReference type="AlphaFoldDB" id="A0A090DQ69"/>
<keyword evidence="3" id="KW-1185">Reference proteome</keyword>
<name>A0A090DQ69_MESPL</name>
<dbReference type="InterPro" id="IPR029058">
    <property type="entry name" value="AB_hydrolase_fold"/>
</dbReference>
<feature type="domain" description="AB hydrolase-1" evidence="1">
    <location>
        <begin position="80"/>
        <end position="291"/>
    </location>
</feature>
<dbReference type="Gene3D" id="3.40.50.1820">
    <property type="entry name" value="alpha/beta hydrolase"/>
    <property type="match status" value="1"/>
</dbReference>
<dbReference type="Pfam" id="PF12697">
    <property type="entry name" value="Abhydrolase_6"/>
    <property type="match status" value="1"/>
</dbReference>
<evidence type="ECO:0000259" key="1">
    <source>
        <dbReference type="Pfam" id="PF12697"/>
    </source>
</evidence>
<evidence type="ECO:0000313" key="2">
    <source>
        <dbReference type="EMBL" id="CDX18683.1"/>
    </source>
</evidence>
<gene>
    <name evidence="2" type="ORF">MPL3356_280095</name>
</gene>
<dbReference type="InterPro" id="IPR000073">
    <property type="entry name" value="AB_hydrolase_1"/>
</dbReference>
<sequence length="329" mass="35094">MGRRIVLGVLGLAVILVAGFFLGPRVPVDTTIRFDPSVIGDDPQAYLAREEAAVPNIRDGLDKEIIWANPMVHAKTPLAIVYIHGFSASKGEVRPLPDDIADELNANLFYTRLTGHGQDGAGMAQGSVNAWINDYEEALAIGRAIGDKVIVIGTSTGGSLAAWAATQPGASDGVAAIAFISPNFGVKASGAEVLTMPWGRQIAELVGGKERGFPARNALHEKFWTTRYPMKAVLPMAALTNLAYGAPVEKATIPALFIFSDSDKVVRPDRTREIAGRWGAPHELVPVDDTGDPDNHVIAGDALSPQTTAFLTQRIVVWVKALMQQQAGQ</sequence>
<dbReference type="Proteomes" id="UP000045285">
    <property type="component" value="Unassembled WGS sequence"/>
</dbReference>
<reference evidence="3" key="1">
    <citation type="submission" date="2014-08" db="EMBL/GenBank/DDBJ databases">
        <authorList>
            <person name="Moulin L."/>
        </authorList>
    </citation>
    <scope>NUCLEOTIDE SEQUENCE [LARGE SCALE GENOMIC DNA]</scope>
</reference>
<protein>
    <recommendedName>
        <fullName evidence="1">AB hydrolase-1 domain-containing protein</fullName>
    </recommendedName>
</protein>
<evidence type="ECO:0000313" key="3">
    <source>
        <dbReference type="Proteomes" id="UP000045285"/>
    </source>
</evidence>
<dbReference type="EMBL" id="CCMZ01000021">
    <property type="protein sequence ID" value="CDX18683.1"/>
    <property type="molecule type" value="Genomic_DNA"/>
</dbReference>
<organism evidence="2 3">
    <name type="scientific">Mesorhizobium plurifarium</name>
    <dbReference type="NCBI Taxonomy" id="69974"/>
    <lineage>
        <taxon>Bacteria</taxon>
        <taxon>Pseudomonadati</taxon>
        <taxon>Pseudomonadota</taxon>
        <taxon>Alphaproteobacteria</taxon>
        <taxon>Hyphomicrobiales</taxon>
        <taxon>Phyllobacteriaceae</taxon>
        <taxon>Mesorhizobium</taxon>
    </lineage>
</organism>
<dbReference type="STRING" id="69974.MPLDJ20_140157"/>